<gene>
    <name evidence="2" type="ORF">ACFQHK_05730</name>
</gene>
<dbReference type="InterPro" id="IPR027598">
    <property type="entry name" value="Amphi-Trp_dom"/>
</dbReference>
<comment type="caution">
    <text evidence="2">The sequence shown here is derived from an EMBL/GenBank/DDBJ whole genome shotgun (WGS) entry which is preliminary data.</text>
</comment>
<keyword evidence="3" id="KW-1185">Reference proteome</keyword>
<reference evidence="2 3" key="1">
    <citation type="journal article" date="2019" name="Int. J. Syst. Evol. Microbiol.">
        <title>The Global Catalogue of Microorganisms (GCM) 10K type strain sequencing project: providing services to taxonomists for standard genome sequencing and annotation.</title>
        <authorList>
            <consortium name="The Broad Institute Genomics Platform"/>
            <consortium name="The Broad Institute Genome Sequencing Center for Infectious Disease"/>
            <person name="Wu L."/>
            <person name="Ma J."/>
        </authorList>
    </citation>
    <scope>NUCLEOTIDE SEQUENCE [LARGE SCALE GENOMIC DNA]</scope>
    <source>
        <strain evidence="2 3">PSRA2</strain>
    </source>
</reference>
<dbReference type="Pfam" id="PF20068">
    <property type="entry name" value="Amphi-Trp"/>
    <property type="match status" value="1"/>
</dbReference>
<dbReference type="AlphaFoldDB" id="A0ABD5U6A3"/>
<sequence>MTSKTSYDSTMTREEVAAYLHAIADEFASGEEDATIDLGNKQVTVQPSDKVNVDVTVTERDAMLRKNRQKLDLELKWRP</sequence>
<evidence type="ECO:0000313" key="3">
    <source>
        <dbReference type="Proteomes" id="UP001596406"/>
    </source>
</evidence>
<organism evidence="2 3">
    <name type="scientific">Halomarina ordinaria</name>
    <dbReference type="NCBI Taxonomy" id="3033939"/>
    <lineage>
        <taxon>Archaea</taxon>
        <taxon>Methanobacteriati</taxon>
        <taxon>Methanobacteriota</taxon>
        <taxon>Stenosarchaea group</taxon>
        <taxon>Halobacteria</taxon>
        <taxon>Halobacteriales</taxon>
        <taxon>Natronomonadaceae</taxon>
        <taxon>Halomarina</taxon>
    </lineage>
</organism>
<proteinExistence type="predicted"/>
<accession>A0ABD5U6A3</accession>
<feature type="domain" description="Amphi-Trp" evidence="1">
    <location>
        <begin position="7"/>
        <end position="78"/>
    </location>
</feature>
<evidence type="ECO:0000313" key="2">
    <source>
        <dbReference type="EMBL" id="MFC6836005.1"/>
    </source>
</evidence>
<evidence type="ECO:0000259" key="1">
    <source>
        <dbReference type="Pfam" id="PF20068"/>
    </source>
</evidence>
<dbReference type="EMBL" id="JBHSXM010000001">
    <property type="protein sequence ID" value="MFC6836005.1"/>
    <property type="molecule type" value="Genomic_DNA"/>
</dbReference>
<dbReference type="RefSeq" id="WP_304447699.1">
    <property type="nucleotide sequence ID" value="NZ_JARRAH010000001.1"/>
</dbReference>
<dbReference type="NCBIfam" id="TIGR04354">
    <property type="entry name" value="amphi-Trp"/>
    <property type="match status" value="1"/>
</dbReference>
<dbReference type="Proteomes" id="UP001596406">
    <property type="component" value="Unassembled WGS sequence"/>
</dbReference>
<protein>
    <submittedName>
        <fullName evidence="2">Amphi-Trp domain-containing protein</fullName>
    </submittedName>
</protein>
<name>A0ABD5U6A3_9EURY</name>